<feature type="compositionally biased region" description="Basic and acidic residues" evidence="1">
    <location>
        <begin position="445"/>
        <end position="457"/>
    </location>
</feature>
<evidence type="ECO:0000313" key="2">
    <source>
        <dbReference type="EMBL" id="KXJ87433.1"/>
    </source>
</evidence>
<name>A0A136IR82_9PEZI</name>
<organism evidence="2 3">
    <name type="scientific">Microdochium bolleyi</name>
    <dbReference type="NCBI Taxonomy" id="196109"/>
    <lineage>
        <taxon>Eukaryota</taxon>
        <taxon>Fungi</taxon>
        <taxon>Dikarya</taxon>
        <taxon>Ascomycota</taxon>
        <taxon>Pezizomycotina</taxon>
        <taxon>Sordariomycetes</taxon>
        <taxon>Xylariomycetidae</taxon>
        <taxon>Xylariales</taxon>
        <taxon>Microdochiaceae</taxon>
        <taxon>Microdochium</taxon>
    </lineage>
</organism>
<gene>
    <name evidence="2" type="ORF">Micbo1qcDRAFT_208062</name>
</gene>
<dbReference type="AlphaFoldDB" id="A0A136IR82"/>
<accession>A0A136IR82</accession>
<dbReference type="Proteomes" id="UP000070501">
    <property type="component" value="Unassembled WGS sequence"/>
</dbReference>
<evidence type="ECO:0000256" key="1">
    <source>
        <dbReference type="SAM" id="MobiDB-lite"/>
    </source>
</evidence>
<keyword evidence="3" id="KW-1185">Reference proteome</keyword>
<evidence type="ECO:0000313" key="3">
    <source>
        <dbReference type="Proteomes" id="UP000070501"/>
    </source>
</evidence>
<proteinExistence type="predicted"/>
<dbReference type="EMBL" id="KQ964262">
    <property type="protein sequence ID" value="KXJ87433.1"/>
    <property type="molecule type" value="Genomic_DNA"/>
</dbReference>
<dbReference type="OrthoDB" id="10643836at2759"/>
<protein>
    <submittedName>
        <fullName evidence="2">Uncharacterized protein</fullName>
    </submittedName>
</protein>
<feature type="region of interest" description="Disordered" evidence="1">
    <location>
        <begin position="440"/>
        <end position="471"/>
    </location>
</feature>
<reference evidence="3" key="1">
    <citation type="submission" date="2016-02" db="EMBL/GenBank/DDBJ databases">
        <title>Draft genome sequence of Microdochium bolleyi, a fungal endophyte of beachgrass.</title>
        <authorList>
            <consortium name="DOE Joint Genome Institute"/>
            <person name="David A.S."/>
            <person name="May G."/>
            <person name="Haridas S."/>
            <person name="Lim J."/>
            <person name="Wang M."/>
            <person name="Labutti K."/>
            <person name="Lipzen A."/>
            <person name="Barry K."/>
            <person name="Grigoriev I.V."/>
        </authorList>
    </citation>
    <scope>NUCLEOTIDE SEQUENCE [LARGE SCALE GENOMIC DNA]</scope>
    <source>
        <strain evidence="3">J235TASD1</strain>
    </source>
</reference>
<dbReference type="InParanoid" id="A0A136IR82"/>
<sequence>MPILSVDERHKAMATSPMNYCDYDDKPIMPDWQLLPANSTMLAAVPFQRNKDEGVDRAHAILHNQLNAFVERALERGVHHHYLGVLLCLKNATEENTIKLHQMIGKFNRLEAAGESQQEFFAALVKAQHDGNQVLKRLLHHPFEELEWHVKVAKKWPQYLFAYQTVKQFDFVERKPSREILRPEQEAAAIQSAEAAADAAEAAAAAAGTVIPIPPNDELRATPNYWNPWLDPERDSRALIAERKKKEEEAAELKNGKRIRFRNAFRNYFRARRARKATKAEARDKKKPEDIELVDIKTKIETDMQKEERTFRLLTPAEVAEIYKATEERNKTQSQSKFWDGVFSITKTNKTAEAVKAREGFQNPFVGLGRNPPSPEPHHVTLPGCNTVLGTRPVAAPQPAPVSNPRPVTQGPPVTIAGRRKRRGKLTLVVTGSLRRLSRVSEANSEEHEMQVIEGKGKKPQLSAGAKATQKPVVNSTVVERPVLAAPTSEQFLVLH</sequence>